<evidence type="ECO:0000256" key="5">
    <source>
        <dbReference type="ARBA" id="ARBA00044877"/>
    </source>
</evidence>
<gene>
    <name evidence="8" type="ORF">EOS_06860</name>
</gene>
<dbReference type="GO" id="GO:0018822">
    <property type="term" value="F:nitrile hydratase activity"/>
    <property type="evidence" value="ECO:0007669"/>
    <property type="project" value="UniProtKB-EC"/>
</dbReference>
<feature type="binding site" evidence="6">
    <location>
        <position position="113"/>
    </location>
    <ligand>
        <name>Fe(3+)</name>
        <dbReference type="ChEBI" id="CHEBI:29034"/>
    </ligand>
</feature>
<dbReference type="Gene3D" id="3.90.330.10">
    <property type="entry name" value="Nitrile hydratase alpha /Thiocyanate hydrolase gamma"/>
    <property type="match status" value="1"/>
</dbReference>
<dbReference type="NCBIfam" id="TIGR01323">
    <property type="entry name" value="nitrile_alph"/>
    <property type="match status" value="1"/>
</dbReference>
<accession>A0A0J1G433</accession>
<dbReference type="InterPro" id="IPR004232">
    <property type="entry name" value="CN_Hdrtase_a/SCN_Hdrlase_g"/>
</dbReference>
<name>A0A0J1G433_9BURK</name>
<keyword evidence="3 6" id="KW-0479">Metal-binding</keyword>
<evidence type="ECO:0000256" key="4">
    <source>
        <dbReference type="ARBA" id="ARBA00023239"/>
    </source>
</evidence>
<comment type="caution">
    <text evidence="8">The sequence shown here is derived from an EMBL/GenBank/DDBJ whole genome shotgun (WGS) entry which is preliminary data.</text>
</comment>
<evidence type="ECO:0000313" key="9">
    <source>
        <dbReference type="Proteomes" id="UP000035963"/>
    </source>
</evidence>
<evidence type="ECO:0000259" key="7">
    <source>
        <dbReference type="Pfam" id="PF02979"/>
    </source>
</evidence>
<evidence type="ECO:0000256" key="1">
    <source>
        <dbReference type="ARBA" id="ARBA00009363"/>
    </source>
</evidence>
<dbReference type="InterPro" id="IPR023900">
    <property type="entry name" value="CN_Hdrtase_asu/SCN_Hdrlase_gsu"/>
</dbReference>
<dbReference type="EC" id="4.2.1.84" evidence="2"/>
<evidence type="ECO:0000313" key="8">
    <source>
        <dbReference type="EMBL" id="KLU26948.1"/>
    </source>
</evidence>
<comment type="catalytic activity">
    <reaction evidence="5">
        <text>an aliphatic primary amide = an aliphatic nitrile + H2O</text>
        <dbReference type="Rhea" id="RHEA:12673"/>
        <dbReference type="ChEBI" id="CHEBI:15377"/>
        <dbReference type="ChEBI" id="CHEBI:65285"/>
        <dbReference type="ChEBI" id="CHEBI:80291"/>
        <dbReference type="EC" id="4.2.1.84"/>
    </reaction>
</comment>
<dbReference type="RefSeq" id="WP_047845862.1">
    <property type="nucleotide sequence ID" value="NZ_AEJF01000057.1"/>
</dbReference>
<reference evidence="8 9" key="1">
    <citation type="journal article" date="2015" name="Genome Announc.">
        <title>Draft Genome Sequence of Burkholderia sp. Strain PML1(12), an Ectomycorrhizosphere-Inhabiting Bacterium with Effective Mineral-Weathering Ability.</title>
        <authorList>
            <person name="Uroz S."/>
            <person name="Oger P."/>
        </authorList>
    </citation>
    <scope>NUCLEOTIDE SEQUENCE [LARGE SCALE GENOMIC DNA]</scope>
    <source>
        <strain evidence="9">PML1(12)</strain>
    </source>
</reference>
<comment type="similarity">
    <text evidence="1">Belongs to the nitrile hydratase subunit alpha family.</text>
</comment>
<dbReference type="PATRIC" id="fig|908627.4.peg.1522"/>
<sequence length="213" mass="22860">MSELFKYDDEREAASAAKVRALEALLIEKGVLGSDSVDTVLGHFETVAGPFNGARIVARAWVDPEFKQFLIEDTPKAIATMDLPQGMDGAEGEHMAAVANGDGVHNLIICTLCSCYPWPVLGLPPYWYKDPVFRARGVREPRAVLREFGVPVAADTEVKVWDSSAQIRWFVVPERPAGTDGMSETALAALVTPEAMMGVALVPSPSSTSLAAG</sequence>
<organism evidence="8 9">
    <name type="scientific">Caballeronia mineralivorans PML1(12)</name>
    <dbReference type="NCBI Taxonomy" id="908627"/>
    <lineage>
        <taxon>Bacteria</taxon>
        <taxon>Pseudomonadati</taxon>
        <taxon>Pseudomonadota</taxon>
        <taxon>Betaproteobacteria</taxon>
        <taxon>Burkholderiales</taxon>
        <taxon>Burkholderiaceae</taxon>
        <taxon>Caballeronia</taxon>
    </lineage>
</organism>
<evidence type="ECO:0000256" key="2">
    <source>
        <dbReference type="ARBA" id="ARBA00013079"/>
    </source>
</evidence>
<keyword evidence="4" id="KW-0456">Lyase</keyword>
<dbReference type="EMBL" id="AEJF01000057">
    <property type="protein sequence ID" value="KLU26948.1"/>
    <property type="molecule type" value="Genomic_DNA"/>
</dbReference>
<evidence type="ECO:0000256" key="3">
    <source>
        <dbReference type="ARBA" id="ARBA00022723"/>
    </source>
</evidence>
<dbReference type="PIRSF" id="PIRSF001426">
    <property type="entry name" value="NHase_alpha"/>
    <property type="match status" value="1"/>
</dbReference>
<feature type="domain" description="Nitrile hydratase alpha/Thiocyanate hydrolase gamma" evidence="7">
    <location>
        <begin position="15"/>
        <end position="200"/>
    </location>
</feature>
<dbReference type="InterPro" id="IPR018141">
    <property type="entry name" value="Nitrile_hydratase_asu"/>
</dbReference>
<dbReference type="SUPFAM" id="SSF56209">
    <property type="entry name" value="Nitrile hydratase alpha chain"/>
    <property type="match status" value="1"/>
</dbReference>
<dbReference type="InterPro" id="IPR036648">
    <property type="entry name" value="CN_Hdrase_a/SCN_Hdrase_g_sf"/>
</dbReference>
<feature type="binding site" evidence="6">
    <location>
        <position position="110"/>
    </location>
    <ligand>
        <name>Fe(3+)</name>
        <dbReference type="ChEBI" id="CHEBI:29034"/>
    </ligand>
</feature>
<proteinExistence type="inferred from homology"/>
<evidence type="ECO:0000256" key="6">
    <source>
        <dbReference type="PIRSR" id="PIRSR001426-1"/>
    </source>
</evidence>
<dbReference type="AlphaFoldDB" id="A0A0J1G433"/>
<feature type="binding site" evidence="6">
    <location>
        <position position="115"/>
    </location>
    <ligand>
        <name>Fe(3+)</name>
        <dbReference type="ChEBI" id="CHEBI:29034"/>
    </ligand>
</feature>
<keyword evidence="9" id="KW-1185">Reference proteome</keyword>
<keyword evidence="6" id="KW-0408">Iron</keyword>
<dbReference type="GO" id="GO:0046914">
    <property type="term" value="F:transition metal ion binding"/>
    <property type="evidence" value="ECO:0007669"/>
    <property type="project" value="InterPro"/>
</dbReference>
<dbReference type="Proteomes" id="UP000035963">
    <property type="component" value="Unassembled WGS sequence"/>
</dbReference>
<dbReference type="OrthoDB" id="528553at2"/>
<dbReference type="Pfam" id="PF02979">
    <property type="entry name" value="NHase_alpha"/>
    <property type="match status" value="1"/>
</dbReference>
<feature type="binding site" evidence="6">
    <location>
        <position position="114"/>
    </location>
    <ligand>
        <name>Fe(3+)</name>
        <dbReference type="ChEBI" id="CHEBI:29034"/>
    </ligand>
</feature>
<protein>
    <recommendedName>
        <fullName evidence="2">nitrile hydratase</fullName>
        <ecNumber evidence="2">4.2.1.84</ecNumber>
    </recommendedName>
</protein>